<keyword evidence="6" id="KW-0547">Nucleotide-binding</keyword>
<keyword evidence="9" id="KW-0902">Two-component regulatory system</keyword>
<evidence type="ECO:0000256" key="9">
    <source>
        <dbReference type="ARBA" id="ARBA00023012"/>
    </source>
</evidence>
<dbReference type="RefSeq" id="WP_101287503.1">
    <property type="nucleotide sequence ID" value="NZ_FOUQ01000001.1"/>
</dbReference>
<dbReference type="OrthoDB" id="9796100at2"/>
<dbReference type="PRINTS" id="PR00344">
    <property type="entry name" value="BCTRLSENSOR"/>
</dbReference>
<dbReference type="InterPro" id="IPR003594">
    <property type="entry name" value="HATPase_dom"/>
</dbReference>
<dbReference type="Gene3D" id="1.10.287.130">
    <property type="match status" value="1"/>
</dbReference>
<comment type="subcellular location">
    <subcellularLocation>
        <location evidence="2">Membrane</location>
    </subcellularLocation>
</comment>
<dbReference type="InterPro" id="IPR011006">
    <property type="entry name" value="CheY-like_superfamily"/>
</dbReference>
<dbReference type="InterPro" id="IPR036890">
    <property type="entry name" value="HATPase_C_sf"/>
</dbReference>
<evidence type="ECO:0000256" key="4">
    <source>
        <dbReference type="ARBA" id="ARBA00022553"/>
    </source>
</evidence>
<dbReference type="Gene3D" id="3.40.50.2300">
    <property type="match status" value="1"/>
</dbReference>
<dbReference type="SMART" id="SM00304">
    <property type="entry name" value="HAMP"/>
    <property type="match status" value="1"/>
</dbReference>
<dbReference type="Pfam" id="PF00072">
    <property type="entry name" value="Response_reg"/>
    <property type="match status" value="1"/>
</dbReference>
<dbReference type="SMART" id="SM00387">
    <property type="entry name" value="HATPase_c"/>
    <property type="match status" value="1"/>
</dbReference>
<dbReference type="Proteomes" id="UP000233491">
    <property type="component" value="Unassembled WGS sequence"/>
</dbReference>
<dbReference type="AlphaFoldDB" id="A0A1I4QVW6"/>
<dbReference type="GO" id="GO:0000160">
    <property type="term" value="P:phosphorelay signal transduction system"/>
    <property type="evidence" value="ECO:0007669"/>
    <property type="project" value="UniProtKB-KW"/>
</dbReference>
<evidence type="ECO:0000259" key="13">
    <source>
        <dbReference type="PROSITE" id="PS50885"/>
    </source>
</evidence>
<keyword evidence="8" id="KW-0067">ATP-binding</keyword>
<dbReference type="SUPFAM" id="SSF52172">
    <property type="entry name" value="CheY-like"/>
    <property type="match status" value="1"/>
</dbReference>
<evidence type="ECO:0000256" key="6">
    <source>
        <dbReference type="ARBA" id="ARBA00022741"/>
    </source>
</evidence>
<evidence type="ECO:0000313" key="15">
    <source>
        <dbReference type="Proteomes" id="UP000233491"/>
    </source>
</evidence>
<protein>
    <recommendedName>
        <fullName evidence="3">histidine kinase</fullName>
        <ecNumber evidence="3">2.7.13.3</ecNumber>
    </recommendedName>
</protein>
<keyword evidence="7 14" id="KW-0418">Kinase</keyword>
<evidence type="ECO:0000256" key="10">
    <source>
        <dbReference type="PROSITE-ProRule" id="PRU00169"/>
    </source>
</evidence>
<evidence type="ECO:0000313" key="14">
    <source>
        <dbReference type="EMBL" id="PKR90410.1"/>
    </source>
</evidence>
<evidence type="ECO:0000256" key="5">
    <source>
        <dbReference type="ARBA" id="ARBA00022679"/>
    </source>
</evidence>
<evidence type="ECO:0000256" key="7">
    <source>
        <dbReference type="ARBA" id="ARBA00022777"/>
    </source>
</evidence>
<dbReference type="Gene3D" id="3.30.565.10">
    <property type="entry name" value="Histidine kinase-like ATPase, C-terminal domain"/>
    <property type="match status" value="1"/>
</dbReference>
<dbReference type="PANTHER" id="PTHR43065">
    <property type="entry name" value="SENSOR HISTIDINE KINASE"/>
    <property type="match status" value="1"/>
</dbReference>
<dbReference type="InterPro" id="IPR003660">
    <property type="entry name" value="HAMP_dom"/>
</dbReference>
<dbReference type="GO" id="GO:0016020">
    <property type="term" value="C:membrane"/>
    <property type="evidence" value="ECO:0007669"/>
    <property type="project" value="UniProtKB-SubCell"/>
</dbReference>
<evidence type="ECO:0000259" key="12">
    <source>
        <dbReference type="PROSITE" id="PS50110"/>
    </source>
</evidence>
<dbReference type="SUPFAM" id="SSF55874">
    <property type="entry name" value="ATPase domain of HSP90 chaperone/DNA topoisomerase II/histidine kinase"/>
    <property type="match status" value="1"/>
</dbReference>
<organism evidence="14 15">
    <name type="scientific">Pleomorphomonas diazotrophica</name>
    <dbReference type="NCBI Taxonomy" id="1166257"/>
    <lineage>
        <taxon>Bacteria</taxon>
        <taxon>Pseudomonadati</taxon>
        <taxon>Pseudomonadota</taxon>
        <taxon>Alphaproteobacteria</taxon>
        <taxon>Hyphomicrobiales</taxon>
        <taxon>Pleomorphomonadaceae</taxon>
        <taxon>Pleomorphomonas</taxon>
    </lineage>
</organism>
<dbReference type="PROSITE" id="PS50885">
    <property type="entry name" value="HAMP"/>
    <property type="match status" value="1"/>
</dbReference>
<dbReference type="EMBL" id="PJNW01000002">
    <property type="protein sequence ID" value="PKR90410.1"/>
    <property type="molecule type" value="Genomic_DNA"/>
</dbReference>
<gene>
    <name evidence="14" type="ORF">CXZ10_03265</name>
</gene>
<name>A0A1I4QVW6_9HYPH</name>
<keyword evidence="4 10" id="KW-0597">Phosphoprotein</keyword>
<feature type="domain" description="Histidine kinase" evidence="11">
    <location>
        <begin position="490"/>
        <end position="697"/>
    </location>
</feature>
<dbReference type="InterPro" id="IPR001789">
    <property type="entry name" value="Sig_transdc_resp-reg_receiver"/>
</dbReference>
<evidence type="ECO:0000256" key="2">
    <source>
        <dbReference type="ARBA" id="ARBA00004370"/>
    </source>
</evidence>
<evidence type="ECO:0000256" key="1">
    <source>
        <dbReference type="ARBA" id="ARBA00000085"/>
    </source>
</evidence>
<dbReference type="GO" id="GO:0005524">
    <property type="term" value="F:ATP binding"/>
    <property type="evidence" value="ECO:0007669"/>
    <property type="project" value="UniProtKB-KW"/>
</dbReference>
<dbReference type="CDD" id="cd00156">
    <property type="entry name" value="REC"/>
    <property type="match status" value="1"/>
</dbReference>
<dbReference type="InterPro" id="IPR004358">
    <property type="entry name" value="Sig_transdc_His_kin-like_C"/>
</dbReference>
<dbReference type="InterPro" id="IPR005467">
    <property type="entry name" value="His_kinase_dom"/>
</dbReference>
<proteinExistence type="predicted"/>
<dbReference type="GO" id="GO:0004673">
    <property type="term" value="F:protein histidine kinase activity"/>
    <property type="evidence" value="ECO:0007669"/>
    <property type="project" value="UniProtKB-EC"/>
</dbReference>
<evidence type="ECO:0000256" key="3">
    <source>
        <dbReference type="ARBA" id="ARBA00012438"/>
    </source>
</evidence>
<feature type="modified residue" description="4-aspartylphosphate" evidence="10">
    <location>
        <position position="761"/>
    </location>
</feature>
<reference evidence="14 15" key="1">
    <citation type="submission" date="2017-12" db="EMBL/GenBank/DDBJ databases">
        <title>Anaerobic carbon monoxide metabolism by Pleomorphomonas carboxyditropha sp. nov., a new mesophilic hydrogenogenic carboxidotroph.</title>
        <authorList>
            <person name="Esquivel-Elizondo S."/>
            <person name="Krajmalnik-Brown R."/>
        </authorList>
    </citation>
    <scope>NUCLEOTIDE SEQUENCE [LARGE SCALE GENOMIC DNA]</scope>
    <source>
        <strain evidence="14 15">R5-392</strain>
    </source>
</reference>
<dbReference type="PANTHER" id="PTHR43065:SF46">
    <property type="entry name" value="C4-DICARBOXYLATE TRANSPORT SENSOR PROTEIN DCTB"/>
    <property type="match status" value="1"/>
</dbReference>
<sequence>MKASPNLSVRTRLQAALAILALLTCFAGAVAWITLESGQSRLISLNTGTLAEVDDALRLSSDAADLATRMPFLLALDSPFRVHQEGEHILGLIANIENRPDLQPGIAADLMRMRLAVFDLLAATQSRSALLDRILRLNAEVAREERNLALLSAGTDQSINERGEWLTLQRIASALLGAGRAENLIGLGEFQREFHGLTRRPPAAGTTIGREARDRLAAFAEGDDGLFELRRRELAHRIAAANALVRIRIGAEMVSSYAAAVTATAKKEIASELTSTTTLISVAKSTILVVMAVSTAIALFTAKFVASYVTAHLSAIADGMMRLAAGDRSSSLPRGSGKGDEIGKLLRAFRVFRANAIRLDRAHRQRVRQTALLGTMVSGMSDGVAVLAPGGGITAANDRLAEVLGLPLSNLARPANLDQLLEANGWRSSSTTAGYAELTDPAGRTIERRDRSLPAGGAVALFSDATERRQLQDRMQQIQRIEGLAKISGEVAHDFGNILSTISSSMHMLEAASPERSRELRHTIASAVELGTSLTQRLLAFARRQHLEPELVELNDLMEGLTDLIYLTLRDNITLGVQPADQDLFVRVDAGQLESAIINICLNAAQAISDSGRITITLASPDGEHAVITVEDTGIGMSPRVLAHAMEPFFSARRDGKGTGLGLAMVYGFIRQSNGDVQIESEEGRGTIVRLTLPLVGQAADLSPPSLPWQRILLVEDDPVDAKRSSDLLIEAGATVELCTTAQGALDCLANQDGFDAVITDLHLGNETAGWQVAERALDHHQRVKVFVVSGHLPDASPFGTRYGPRLKLLEKPLDLANLLGDHTVPSDG</sequence>
<keyword evidence="15" id="KW-1185">Reference proteome</keyword>
<comment type="caution">
    <text evidence="14">The sequence shown here is derived from an EMBL/GenBank/DDBJ whole genome shotgun (WGS) entry which is preliminary data.</text>
</comment>
<dbReference type="PROSITE" id="PS50110">
    <property type="entry name" value="RESPONSE_REGULATORY"/>
    <property type="match status" value="1"/>
</dbReference>
<feature type="domain" description="Response regulatory" evidence="12">
    <location>
        <begin position="711"/>
        <end position="827"/>
    </location>
</feature>
<dbReference type="PROSITE" id="PS50109">
    <property type="entry name" value="HIS_KIN"/>
    <property type="match status" value="1"/>
</dbReference>
<dbReference type="Pfam" id="PF02518">
    <property type="entry name" value="HATPase_c"/>
    <property type="match status" value="1"/>
</dbReference>
<dbReference type="EC" id="2.7.13.3" evidence="3"/>
<feature type="domain" description="HAMP" evidence="13">
    <location>
        <begin position="307"/>
        <end position="361"/>
    </location>
</feature>
<keyword evidence="5" id="KW-0808">Transferase</keyword>
<evidence type="ECO:0000256" key="8">
    <source>
        <dbReference type="ARBA" id="ARBA00022840"/>
    </source>
</evidence>
<dbReference type="Gene3D" id="6.10.340.10">
    <property type="match status" value="1"/>
</dbReference>
<accession>A0A1I4QVW6</accession>
<evidence type="ECO:0000259" key="11">
    <source>
        <dbReference type="PROSITE" id="PS50109"/>
    </source>
</evidence>
<comment type="catalytic activity">
    <reaction evidence="1">
        <text>ATP + protein L-histidine = ADP + protein N-phospho-L-histidine.</text>
        <dbReference type="EC" id="2.7.13.3"/>
    </reaction>
</comment>